<keyword evidence="3" id="KW-0808">Transferase</keyword>
<dbReference type="EC" id="2.7.7.48" evidence="1"/>
<feature type="binding site" evidence="9">
    <location>
        <position position="330"/>
    </location>
    <ligand>
        <name>Mg(2+)</name>
        <dbReference type="ChEBI" id="CHEBI:18420"/>
        <label>2</label>
    </ligand>
</feature>
<dbReference type="SUPFAM" id="SSF56672">
    <property type="entry name" value="DNA/RNA polymerases"/>
    <property type="match status" value="1"/>
</dbReference>
<evidence type="ECO:0000313" key="11">
    <source>
        <dbReference type="EMBL" id="QDH86585.1"/>
    </source>
</evidence>
<accession>A0A514CZ00</accession>
<dbReference type="PROSITE" id="PS50522">
    <property type="entry name" value="RDRP_PHAGE"/>
    <property type="match status" value="1"/>
</dbReference>
<evidence type="ECO:0000256" key="9">
    <source>
        <dbReference type="PIRSR" id="PIRSR605093-1"/>
    </source>
</evidence>
<dbReference type="InterPro" id="IPR007096">
    <property type="entry name" value="RNA-dir_Rpol_cat_phage"/>
</dbReference>
<comment type="catalytic activity">
    <reaction evidence="8">
        <text>RNA(n) + a ribonucleoside 5'-triphosphate = RNA(n+1) + diphosphate</text>
        <dbReference type="Rhea" id="RHEA:21248"/>
        <dbReference type="Rhea" id="RHEA-COMP:14527"/>
        <dbReference type="Rhea" id="RHEA-COMP:17342"/>
        <dbReference type="ChEBI" id="CHEBI:33019"/>
        <dbReference type="ChEBI" id="CHEBI:61557"/>
        <dbReference type="ChEBI" id="CHEBI:140395"/>
        <dbReference type="EC" id="2.7.7.48"/>
    </reaction>
</comment>
<evidence type="ECO:0000256" key="1">
    <source>
        <dbReference type="ARBA" id="ARBA00012494"/>
    </source>
</evidence>
<reference evidence="11" key="1">
    <citation type="submission" date="2019-05" db="EMBL/GenBank/DDBJ databases">
        <title>Metatranscriptomic reconstruction reveals RNA viruses with the potential to shape carbon cycling in soil.</title>
        <authorList>
            <person name="Starr E.P."/>
            <person name="Nuccio E."/>
            <person name="Pett-Ridge J."/>
            <person name="Banfield J.F."/>
            <person name="Firestone M.K."/>
        </authorList>
    </citation>
    <scope>NUCLEOTIDE SEQUENCE</scope>
    <source>
        <strain evidence="11">H2_Rhizo_33_scaffold_814</strain>
    </source>
</reference>
<dbReference type="GO" id="GO:0039694">
    <property type="term" value="P:viral RNA genome replication"/>
    <property type="evidence" value="ECO:0007669"/>
    <property type="project" value="InterPro"/>
</dbReference>
<dbReference type="InterPro" id="IPR005093">
    <property type="entry name" value="RNArep_beta"/>
</dbReference>
<dbReference type="GO" id="GO:0003968">
    <property type="term" value="F:RNA-directed RNA polymerase activity"/>
    <property type="evidence" value="ECO:0007669"/>
    <property type="project" value="UniProtKB-KW"/>
</dbReference>
<evidence type="ECO:0000256" key="6">
    <source>
        <dbReference type="ARBA" id="ARBA00022953"/>
    </source>
</evidence>
<dbReference type="InterPro" id="IPR043502">
    <property type="entry name" value="DNA/RNA_pol_sf"/>
</dbReference>
<sequence>MTKHPTSPIGDPGIPAELTSQLVQKIMSLQPSIKTDYLQKTFLTKYVSPLTAPADVRRNRALFKWLLTERENEATNDRLILTHEEYNILPRVAYGSFVEFCRNLICDIIGETPPVEALIGSFSGGASTSRPRTKSHPASKYLGKAHVTPPCLDIFSSFVDEMPGWIGASDLELVPVRGNVFFTVPKNADIDRCACKEPDINMFVQKGIGSFFRKSLRHHGIDLNDQSINRHLAHEGSVSQELVTLDLSSASDSVTTELVFQFLPITWYTLLDAVRSQVTIIDGTEHRNHMFSSMGNGFTFELESLLFYVLSRATAFFTGARGKISVYGDDIICPTGMAASLVTVLSYFGFSVNSEKSCLDGQFRESCGGHYFNGLDITPFYIRAPIASLPDLIHVANQLREWAFVEGLSILDPEVEPIWLWLKSHIPDGLWGGGDTAFKYQLVSHDQPRFRLIEEKLSSSTEIGGFYHWLNATWDRTTSSYLTRFDDGSIHILNVDGVSTSRKSVGKGRFRLRPVRNSAVPRLLAHFISEVG</sequence>
<evidence type="ECO:0000256" key="2">
    <source>
        <dbReference type="ARBA" id="ARBA00022484"/>
    </source>
</evidence>
<keyword evidence="4" id="KW-0548">Nucleotidyltransferase</keyword>
<dbReference type="GO" id="GO:0046872">
    <property type="term" value="F:metal ion binding"/>
    <property type="evidence" value="ECO:0007669"/>
    <property type="project" value="UniProtKB-KW"/>
</dbReference>
<organism evidence="11">
    <name type="scientific">Leviviridae sp</name>
    <dbReference type="NCBI Taxonomy" id="2027243"/>
    <lineage>
        <taxon>Viruses</taxon>
        <taxon>Riboviria</taxon>
        <taxon>Orthornavirae</taxon>
        <taxon>Lenarviricota</taxon>
        <taxon>Leviviricetes</taxon>
        <taxon>Norzivirales</taxon>
        <taxon>Fiersviridae</taxon>
    </lineage>
</organism>
<evidence type="ECO:0000256" key="5">
    <source>
        <dbReference type="ARBA" id="ARBA00022741"/>
    </source>
</evidence>
<keyword evidence="9" id="KW-0479">Metal-binding</keyword>
<keyword evidence="2 11" id="KW-0696">RNA-directed RNA polymerase</keyword>
<evidence type="ECO:0000259" key="10">
    <source>
        <dbReference type="PROSITE" id="PS50522"/>
    </source>
</evidence>
<protein>
    <recommendedName>
        <fullName evidence="1">RNA-directed RNA polymerase</fullName>
        <ecNumber evidence="1">2.7.7.48</ecNumber>
    </recommendedName>
    <alternativeName>
        <fullName evidence="7">RNA replicase beta chain</fullName>
    </alternativeName>
</protein>
<evidence type="ECO:0000256" key="8">
    <source>
        <dbReference type="ARBA" id="ARBA00048744"/>
    </source>
</evidence>
<proteinExistence type="predicted"/>
<dbReference type="Pfam" id="PF03431">
    <property type="entry name" value="RNA_replicase_B"/>
    <property type="match status" value="1"/>
</dbReference>
<dbReference type="GO" id="GO:0000166">
    <property type="term" value="F:nucleotide binding"/>
    <property type="evidence" value="ECO:0007669"/>
    <property type="project" value="UniProtKB-KW"/>
</dbReference>
<feature type="binding site" evidence="9">
    <location>
        <position position="329"/>
    </location>
    <ligand>
        <name>Mg(2+)</name>
        <dbReference type="ChEBI" id="CHEBI:18420"/>
        <label>2</label>
    </ligand>
</feature>
<dbReference type="EMBL" id="MN032780">
    <property type="protein sequence ID" value="QDH86585.1"/>
    <property type="molecule type" value="Genomic_RNA"/>
</dbReference>
<feature type="binding site" evidence="9">
    <location>
        <position position="246"/>
    </location>
    <ligand>
        <name>Mg(2+)</name>
        <dbReference type="ChEBI" id="CHEBI:18420"/>
        <label>2</label>
    </ligand>
</feature>
<evidence type="ECO:0000256" key="4">
    <source>
        <dbReference type="ARBA" id="ARBA00022695"/>
    </source>
</evidence>
<keyword evidence="5" id="KW-0547">Nucleotide-binding</keyword>
<feature type="domain" description="RdRp catalytic" evidence="10">
    <location>
        <begin position="231"/>
        <end position="361"/>
    </location>
</feature>
<keyword evidence="6" id="KW-0693">Viral RNA replication</keyword>
<evidence type="ECO:0000256" key="7">
    <source>
        <dbReference type="ARBA" id="ARBA00030248"/>
    </source>
</evidence>
<name>A0A514CZ00_9VIRU</name>
<keyword evidence="9" id="KW-0460">Magnesium</keyword>
<evidence type="ECO:0000256" key="3">
    <source>
        <dbReference type="ARBA" id="ARBA00022679"/>
    </source>
</evidence>
<comment type="cofactor">
    <cofactor evidence="9">
        <name>Mg(2+)</name>
        <dbReference type="ChEBI" id="CHEBI:18420"/>
    </cofactor>
    <text evidence="9">Binds 2 Mg(2+) per subunit.</text>
</comment>
<gene>
    <name evidence="11" type="ORF">H2Rhizo33814_000001</name>
</gene>